<dbReference type="EMBL" id="BAAAEW010000047">
    <property type="protein sequence ID" value="GAA0769643.1"/>
    <property type="molecule type" value="Genomic_DNA"/>
</dbReference>
<feature type="transmembrane region" description="Helical" evidence="1">
    <location>
        <begin position="129"/>
        <end position="151"/>
    </location>
</feature>
<dbReference type="Pfam" id="PF03729">
    <property type="entry name" value="DUF308"/>
    <property type="match status" value="1"/>
</dbReference>
<keyword evidence="1" id="KW-1133">Transmembrane helix</keyword>
<comment type="caution">
    <text evidence="2">The sequence shown here is derived from an EMBL/GenBank/DDBJ whole genome shotgun (WGS) entry which is preliminary data.</text>
</comment>
<accession>A0ABN1KKM2</accession>
<evidence type="ECO:0000313" key="2">
    <source>
        <dbReference type="EMBL" id="GAA0769643.1"/>
    </source>
</evidence>
<feature type="transmembrane region" description="Helical" evidence="1">
    <location>
        <begin position="12"/>
        <end position="35"/>
    </location>
</feature>
<protein>
    <submittedName>
        <fullName evidence="2">Membrane protein</fullName>
    </submittedName>
</protein>
<evidence type="ECO:0000256" key="1">
    <source>
        <dbReference type="SAM" id="Phobius"/>
    </source>
</evidence>
<reference evidence="2 3" key="1">
    <citation type="journal article" date="2019" name="Int. J. Syst. Evol. Microbiol.">
        <title>The Global Catalogue of Microorganisms (GCM) 10K type strain sequencing project: providing services to taxonomists for standard genome sequencing and annotation.</title>
        <authorList>
            <consortium name="The Broad Institute Genomics Platform"/>
            <consortium name="The Broad Institute Genome Sequencing Center for Infectious Disease"/>
            <person name="Wu L."/>
            <person name="Ma J."/>
        </authorList>
    </citation>
    <scope>NUCLEOTIDE SEQUENCE [LARGE SCALE GENOMIC DNA]</scope>
    <source>
        <strain evidence="2 3">JCM 15503</strain>
    </source>
</reference>
<dbReference type="Proteomes" id="UP001500279">
    <property type="component" value="Unassembled WGS sequence"/>
</dbReference>
<feature type="transmembrane region" description="Helical" evidence="1">
    <location>
        <begin position="98"/>
        <end position="117"/>
    </location>
</feature>
<keyword evidence="3" id="KW-1185">Reference proteome</keyword>
<feature type="transmembrane region" description="Helical" evidence="1">
    <location>
        <begin position="75"/>
        <end position="92"/>
    </location>
</feature>
<dbReference type="InterPro" id="IPR005325">
    <property type="entry name" value="DUF308_memb"/>
</dbReference>
<keyword evidence="1" id="KW-0472">Membrane</keyword>
<organism evidence="2 3">
    <name type="scientific">Ideonella azotifigens</name>
    <dbReference type="NCBI Taxonomy" id="513160"/>
    <lineage>
        <taxon>Bacteria</taxon>
        <taxon>Pseudomonadati</taxon>
        <taxon>Pseudomonadota</taxon>
        <taxon>Betaproteobacteria</taxon>
        <taxon>Burkholderiales</taxon>
        <taxon>Sphaerotilaceae</taxon>
        <taxon>Ideonella</taxon>
    </lineage>
</organism>
<keyword evidence="1" id="KW-0812">Transmembrane</keyword>
<name>A0ABN1KKM2_9BURK</name>
<sequence>MPTPSMRAADTRWLTLYSFTRAAFSFAWVAAAIALGRHDAMIAAVLLCLYPAWDAAANYLDAIRSGGLKRNPTQAINVAVSALTTLLVIAAVQHSQSWVLAIFGAWAIGAGVLQLATAVRRWKSHSGQWASVLSGAQSALAGAFFIQQSFALSAPPIVTLAGYAGVGAAYFLISAIWLAVNASRSRARQAAGT</sequence>
<proteinExistence type="predicted"/>
<gene>
    <name evidence="2" type="ORF">GCM10009107_60750</name>
</gene>
<feature type="transmembrane region" description="Helical" evidence="1">
    <location>
        <begin position="157"/>
        <end position="180"/>
    </location>
</feature>
<evidence type="ECO:0000313" key="3">
    <source>
        <dbReference type="Proteomes" id="UP001500279"/>
    </source>
</evidence>
<feature type="transmembrane region" description="Helical" evidence="1">
    <location>
        <begin position="41"/>
        <end position="63"/>
    </location>
</feature>
<dbReference type="RefSeq" id="WP_141288437.1">
    <property type="nucleotide sequence ID" value="NZ_BAAAEW010000047.1"/>
</dbReference>